<sequence>MAACAQFCRPLLLWQRGMIWHQGAVEMVLIRQSDGGNEEVLYLQGKCLQLPAEGSSVESSASDVRKHLLSVFCLYADIVQFIFAKIQQNVFVESTPETTDGNTAICSQHSWRHTSDAKLITVCTICNRCSKNSSTCDHNSIMGTNYRECECRTQQTCCRNCGICRLCAEGFWEMESFLRPHPWCLESDTEKMTLTSGSMRHVTMATLNAHTVNEVTLVAPPGGDRKLDINICLMSSDKQMLIDTFPGRATICSPEEEYLEGVRSWWKGVYVEEGMGLKPWDTIQLRLRDDQPGVEGQAAVTTIEKCQV</sequence>
<evidence type="ECO:0000313" key="2">
    <source>
        <dbReference type="Proteomes" id="UP001209878"/>
    </source>
</evidence>
<dbReference type="EMBL" id="JAODUO010001049">
    <property type="protein sequence ID" value="KAK2171590.1"/>
    <property type="molecule type" value="Genomic_DNA"/>
</dbReference>
<proteinExistence type="predicted"/>
<organism evidence="1 2">
    <name type="scientific">Ridgeia piscesae</name>
    <name type="common">Tubeworm</name>
    <dbReference type="NCBI Taxonomy" id="27915"/>
    <lineage>
        <taxon>Eukaryota</taxon>
        <taxon>Metazoa</taxon>
        <taxon>Spiralia</taxon>
        <taxon>Lophotrochozoa</taxon>
        <taxon>Annelida</taxon>
        <taxon>Polychaeta</taxon>
        <taxon>Sedentaria</taxon>
        <taxon>Canalipalpata</taxon>
        <taxon>Sabellida</taxon>
        <taxon>Siboglinidae</taxon>
        <taxon>Ridgeia</taxon>
    </lineage>
</organism>
<comment type="caution">
    <text evidence="1">The sequence shown here is derived from an EMBL/GenBank/DDBJ whole genome shotgun (WGS) entry which is preliminary data.</text>
</comment>
<accession>A0AAD9KI64</accession>
<dbReference type="Proteomes" id="UP001209878">
    <property type="component" value="Unassembled WGS sequence"/>
</dbReference>
<dbReference type="AlphaFoldDB" id="A0AAD9KI64"/>
<evidence type="ECO:0000313" key="1">
    <source>
        <dbReference type="EMBL" id="KAK2171590.1"/>
    </source>
</evidence>
<gene>
    <name evidence="1" type="ORF">NP493_1052g00007</name>
</gene>
<name>A0AAD9KI64_RIDPI</name>
<reference evidence="1" key="1">
    <citation type="journal article" date="2023" name="Mol. Biol. Evol.">
        <title>Third-Generation Sequencing Reveals the Adaptive Role of the Epigenome in Three Deep-Sea Polychaetes.</title>
        <authorList>
            <person name="Perez M."/>
            <person name="Aroh O."/>
            <person name="Sun Y."/>
            <person name="Lan Y."/>
            <person name="Juniper S.K."/>
            <person name="Young C.R."/>
            <person name="Angers B."/>
            <person name="Qian P.Y."/>
        </authorList>
    </citation>
    <scope>NUCLEOTIDE SEQUENCE</scope>
    <source>
        <strain evidence="1">R07B-5</strain>
    </source>
</reference>
<protein>
    <submittedName>
        <fullName evidence="1">Uncharacterized protein</fullName>
    </submittedName>
</protein>
<keyword evidence="2" id="KW-1185">Reference proteome</keyword>